<reference evidence="8" key="1">
    <citation type="submission" date="2019-04" db="EMBL/GenBank/DDBJ databases">
        <title>Genome assembly of Zosterops borbonicus 15179.</title>
        <authorList>
            <person name="Leroy T."/>
            <person name="Anselmetti Y."/>
            <person name="Tilak M.-K."/>
            <person name="Nabholz B."/>
        </authorList>
    </citation>
    <scope>NUCLEOTIDE SEQUENCE</scope>
    <source>
        <strain evidence="8">HGM_15179</strain>
        <tissue evidence="8">Muscle</tissue>
    </source>
</reference>
<feature type="compositionally biased region" description="Basic and acidic residues" evidence="6">
    <location>
        <begin position="19"/>
        <end position="33"/>
    </location>
</feature>
<evidence type="ECO:0000259" key="7">
    <source>
        <dbReference type="PROSITE" id="PS50172"/>
    </source>
</evidence>
<accession>A0A8K1G159</accession>
<keyword evidence="9" id="KW-1185">Reference proteome</keyword>
<evidence type="ECO:0000313" key="8">
    <source>
        <dbReference type="EMBL" id="TRZ09714.1"/>
    </source>
</evidence>
<dbReference type="Gene3D" id="3.40.50.10190">
    <property type="entry name" value="BRCT domain"/>
    <property type="match status" value="2"/>
</dbReference>
<dbReference type="SUPFAM" id="SSF52113">
    <property type="entry name" value="BRCT domain"/>
    <property type="match status" value="1"/>
</dbReference>
<evidence type="ECO:0000256" key="1">
    <source>
        <dbReference type="ARBA" id="ARBA00004123"/>
    </source>
</evidence>
<comment type="subcellular location">
    <subcellularLocation>
        <location evidence="1">Nucleus</location>
    </subcellularLocation>
</comment>
<feature type="region of interest" description="Disordered" evidence="6">
    <location>
        <begin position="384"/>
        <end position="413"/>
    </location>
</feature>
<feature type="compositionally biased region" description="Basic and acidic residues" evidence="6">
    <location>
        <begin position="978"/>
        <end position="992"/>
    </location>
</feature>
<evidence type="ECO:0000256" key="2">
    <source>
        <dbReference type="ARBA" id="ARBA00022553"/>
    </source>
</evidence>
<feature type="region of interest" description="Disordered" evidence="6">
    <location>
        <begin position="447"/>
        <end position="715"/>
    </location>
</feature>
<feature type="region of interest" description="Disordered" evidence="6">
    <location>
        <begin position="727"/>
        <end position="775"/>
    </location>
</feature>
<dbReference type="PANTHER" id="PTHR23196">
    <property type="entry name" value="PAX TRANSCRIPTION ACTIVATION DOMAIN INTERACTING PROTEIN"/>
    <property type="match status" value="1"/>
</dbReference>
<feature type="compositionally biased region" description="Acidic residues" evidence="6">
    <location>
        <begin position="618"/>
        <end position="630"/>
    </location>
</feature>
<feature type="region of interest" description="Disordered" evidence="6">
    <location>
        <begin position="174"/>
        <end position="200"/>
    </location>
</feature>
<evidence type="ECO:0000313" key="9">
    <source>
        <dbReference type="Proteomes" id="UP000796761"/>
    </source>
</evidence>
<dbReference type="PROSITE" id="PS50172">
    <property type="entry name" value="BRCT"/>
    <property type="match status" value="1"/>
</dbReference>
<keyword evidence="5" id="KW-0539">Nucleus</keyword>
<dbReference type="GO" id="GO:0006281">
    <property type="term" value="P:DNA repair"/>
    <property type="evidence" value="ECO:0007669"/>
    <property type="project" value="UniProtKB-KW"/>
</dbReference>
<dbReference type="SMART" id="SM00292">
    <property type="entry name" value="BRCT"/>
    <property type="match status" value="1"/>
</dbReference>
<feature type="compositionally biased region" description="Acidic residues" evidence="6">
    <location>
        <begin position="475"/>
        <end position="485"/>
    </location>
</feature>
<dbReference type="CDD" id="cd17744">
    <property type="entry name" value="BRCT_MDC1_rpt1"/>
    <property type="match status" value="1"/>
</dbReference>
<dbReference type="EMBL" id="SWJQ01001009">
    <property type="protein sequence ID" value="TRZ09714.1"/>
    <property type="molecule type" value="Genomic_DNA"/>
</dbReference>
<feature type="region of interest" description="Disordered" evidence="6">
    <location>
        <begin position="330"/>
        <end position="364"/>
    </location>
</feature>
<feature type="compositionally biased region" description="Acidic residues" evidence="6">
    <location>
        <begin position="521"/>
        <end position="534"/>
    </location>
</feature>
<dbReference type="GO" id="GO:0005634">
    <property type="term" value="C:nucleus"/>
    <property type="evidence" value="ECO:0007669"/>
    <property type="project" value="UniProtKB-SubCell"/>
</dbReference>
<proteinExistence type="predicted"/>
<feature type="non-terminal residue" evidence="8">
    <location>
        <position position="1401"/>
    </location>
</feature>
<dbReference type="InterPro" id="IPR051579">
    <property type="entry name" value="DDR_Transcriptional_Reg"/>
</dbReference>
<dbReference type="OrthoDB" id="552194at2759"/>
<feature type="region of interest" description="Disordered" evidence="6">
    <location>
        <begin position="1"/>
        <end position="53"/>
    </location>
</feature>
<comment type="caution">
    <text evidence="8">The sequence shown here is derived from an EMBL/GenBank/DDBJ whole genome shotgun (WGS) entry which is preliminary data.</text>
</comment>
<feature type="domain" description="BRCT" evidence="7">
    <location>
        <begin position="1042"/>
        <end position="1121"/>
    </location>
</feature>
<feature type="region of interest" description="Disordered" evidence="6">
    <location>
        <begin position="788"/>
        <end position="1037"/>
    </location>
</feature>
<evidence type="ECO:0000256" key="5">
    <source>
        <dbReference type="ARBA" id="ARBA00023242"/>
    </source>
</evidence>
<dbReference type="Pfam" id="PF16770">
    <property type="entry name" value="RTT107_BRCT_5"/>
    <property type="match status" value="1"/>
</dbReference>
<sequence length="1401" mass="151087">MGARGAAPGGDGAGGAPDVVREGPDPDVGDAKTPKVAQNTLEAPDVAAETPNPDVLCVKNGHWTLLVDSNTDVEEEGPNRDVWSQNQLKITQNVPETPDVGLKTPNPDVSWLKNGCVTLVVESDTDVEDEKADPDVESPKRLKITQNVPETPDVAAKTPKMWCGMELVDSDTDVEDDPDMQPQKRLKVPQSGPGITDLKVETPNPAVEATRLGHCMLLVESDTDEEGEEEDTNLQPQKWLRMTQNVPETPHVATKAPNPDVSGPKLHHQMLPGDSDTDVDDEVNPDLQPPKNLQVTHSVPGIPDAEVDTLNPAVERPKIGHRMLVVDSDTDVEEDPNVEPPKRLKGTQNVPETPDVQLRTPDSDVSAPRIRCQVLLVDSNTYVEGDTDVEPPKGLRVTQNVPESPDVSGPKIGHRTFLVDSDTDVEEEKVNPDVEALRKLKITPNVPESPDVGLESLNQDVGRPKNGHRALLGDSETDVEEDEASPDIWPAKRQKITQNVPRQTPNPPVGGSWRGCRALLEDSETDVDEEEADPDIWPRKRRKITQNMRPTPPNPDIGRLQGTQNSAKVPDVEVEEEGWDPDVATQMFLPPNPDVRDAGVDPDVGSPKLLSTIQEPSEIPDVEDEDESDPDMATQPLLPSPDVGNLKTAPKVSEIPDVEGLPSLDPDVATQLFLPPDPDLEHHPNPDVLGLKQSKAVPDEPRVPDVRVATPDPDVEEDFDVATQLFLSPNPDVEGEGHLVLDVGSPQTPKTPLNYPQIPDVEADIPKPDVEGSCPDLDVATQLFLTFNPDVEGEGPSDPGVWAPPKLPEIPDVEAAPPKPAVEGLGVPHPGPDVTTQLFLPPGPDVEGERPSDSDVGFSKTPKTPPKHPEIPDVEAKTPNPDVERLRQLCPDSDVATQLFLPPHPDVEFLESPETALKEPQIPDAEGETPNPDVGGALGPAQEEAEASPTPQVRRSQRLADSRGGVAFSGPTLTPKGSGHEPKLRPQRRRDQTGMVLGRITPSVSIKGNGQGSVSALPPQEEEPVEGAKRSLRPRTAPGPAHIRVLFTGLVASPALLVALGMLGGTEATSVRDCSHLVTDGIRRTLKFLCALGRGIPIVTPQWLLQSSHGGRPLSPDPFLPRDLLCERRFGFRLRPALAQARARPLLQGYQVHVTPSVQPCPEDMQDIVTCCGGTFLPQLPREHAVLLSRWRQKVFQLLLQVRLHRGQELRLQGQLRSLGAAVAAGSHQVSLLELRLRRGEQELQGERQVRDTGDIGGIGDTAGTHLGTLRTHLGQALSQERLRAEAAEEELGRLGEALSRLLGTLANVTAAIGALGSLSERLGQAQHRLQALVASGWLRWQQQLEGTMGDSGAVAPEVTLEQLRGWHRGDTGDTGGGSVPKVPPPCPPEGGDGTRPCPST</sequence>
<feature type="region of interest" description="Disordered" evidence="6">
    <location>
        <begin position="1367"/>
        <end position="1401"/>
    </location>
</feature>
<evidence type="ECO:0000256" key="4">
    <source>
        <dbReference type="ARBA" id="ARBA00023204"/>
    </source>
</evidence>
<dbReference type="InterPro" id="IPR036420">
    <property type="entry name" value="BRCT_dom_sf"/>
</dbReference>
<organism evidence="8 9">
    <name type="scientific">Zosterops borbonicus</name>
    <dbReference type="NCBI Taxonomy" id="364589"/>
    <lineage>
        <taxon>Eukaryota</taxon>
        <taxon>Metazoa</taxon>
        <taxon>Chordata</taxon>
        <taxon>Craniata</taxon>
        <taxon>Vertebrata</taxon>
        <taxon>Euteleostomi</taxon>
        <taxon>Archelosauria</taxon>
        <taxon>Archosauria</taxon>
        <taxon>Dinosauria</taxon>
        <taxon>Saurischia</taxon>
        <taxon>Theropoda</taxon>
        <taxon>Coelurosauria</taxon>
        <taxon>Aves</taxon>
        <taxon>Neognathae</taxon>
        <taxon>Neoaves</taxon>
        <taxon>Telluraves</taxon>
        <taxon>Australaves</taxon>
        <taxon>Passeriformes</taxon>
        <taxon>Sylvioidea</taxon>
        <taxon>Zosteropidae</taxon>
        <taxon>Zosterops</taxon>
    </lineage>
</organism>
<dbReference type="InterPro" id="IPR001357">
    <property type="entry name" value="BRCT_dom"/>
</dbReference>
<dbReference type="Proteomes" id="UP000796761">
    <property type="component" value="Unassembled WGS sequence"/>
</dbReference>
<feature type="compositionally biased region" description="Polar residues" evidence="6">
    <location>
        <begin position="1002"/>
        <end position="1014"/>
    </location>
</feature>
<evidence type="ECO:0000256" key="6">
    <source>
        <dbReference type="SAM" id="MobiDB-lite"/>
    </source>
</evidence>
<feature type="compositionally biased region" description="Basic and acidic residues" evidence="6">
    <location>
        <begin position="867"/>
        <end position="887"/>
    </location>
</feature>
<keyword evidence="2" id="KW-0597">Phosphoprotein</keyword>
<feature type="region of interest" description="Disordered" evidence="6">
    <location>
        <begin position="254"/>
        <end position="279"/>
    </location>
</feature>
<dbReference type="Pfam" id="PF16589">
    <property type="entry name" value="BRCT_2"/>
    <property type="match status" value="1"/>
</dbReference>
<name>A0A8K1G159_9PASS</name>
<evidence type="ECO:0000256" key="3">
    <source>
        <dbReference type="ARBA" id="ARBA00022763"/>
    </source>
</evidence>
<keyword evidence="4" id="KW-0234">DNA repair</keyword>
<gene>
    <name evidence="8" type="ORF">HGM15179_017398</name>
</gene>
<protein>
    <recommendedName>
        <fullName evidence="7">BRCT domain-containing protein</fullName>
    </recommendedName>
</protein>
<dbReference type="PANTHER" id="PTHR23196:SF34">
    <property type="entry name" value="MEDIATOR OF DNA DAMAGE CHECKPOINT PROTEIN 1"/>
    <property type="match status" value="1"/>
</dbReference>
<keyword evidence="3" id="KW-0227">DNA damage</keyword>